<dbReference type="EMBL" id="JADBEL010000024">
    <property type="protein sequence ID" value="MBE1556316.1"/>
    <property type="molecule type" value="Genomic_DNA"/>
</dbReference>
<keyword evidence="1" id="KW-0347">Helicase</keyword>
<evidence type="ECO:0000313" key="2">
    <source>
        <dbReference type="Proteomes" id="UP000658225"/>
    </source>
</evidence>
<dbReference type="RefSeq" id="WP_192599976.1">
    <property type="nucleotide sequence ID" value="NZ_JADBEL010000024.1"/>
</dbReference>
<dbReference type="GO" id="GO:0004386">
    <property type="term" value="F:helicase activity"/>
    <property type="evidence" value="ECO:0007669"/>
    <property type="project" value="UniProtKB-KW"/>
</dbReference>
<keyword evidence="1" id="KW-0378">Hydrolase</keyword>
<comment type="caution">
    <text evidence="1">The sequence shown here is derived from an EMBL/GenBank/DDBJ whole genome shotgun (WGS) entry which is preliminary data.</text>
</comment>
<keyword evidence="2" id="KW-1185">Reference proteome</keyword>
<protein>
    <submittedName>
        <fullName evidence="1">Superfamily II DNA helicase RecQ</fullName>
    </submittedName>
</protein>
<sequence length="139" mass="16257">MFRECYFTVYRHHTGRYGCSCASPVPFADAINAVAIRDFDSENARQTPSVYSEMVRLSKHELHEIVHVAVKNAIEEEREAMLSSFENKLNDVVEKRDRILTQQMKRSLEEQREQHLLEVAATQEETRSSWWSKLLKKKG</sequence>
<keyword evidence="1" id="KW-0547">Nucleotide-binding</keyword>
<reference evidence="1" key="1">
    <citation type="submission" date="2020-10" db="EMBL/GenBank/DDBJ databases">
        <title>Genomic Encyclopedia of Type Strains, Phase IV (KMG-IV): sequencing the most valuable type-strain genomes for metagenomic binning, comparative biology and taxonomic classification.</title>
        <authorList>
            <person name="Goeker M."/>
        </authorList>
    </citation>
    <scope>NUCLEOTIDE SEQUENCE</scope>
    <source>
        <strain evidence="1">DSM 13886</strain>
    </source>
</reference>
<keyword evidence="1" id="KW-0067">ATP-binding</keyword>
<organism evidence="1 2">
    <name type="scientific">Sporosarcina limicola</name>
    <dbReference type="NCBI Taxonomy" id="34101"/>
    <lineage>
        <taxon>Bacteria</taxon>
        <taxon>Bacillati</taxon>
        <taxon>Bacillota</taxon>
        <taxon>Bacilli</taxon>
        <taxon>Bacillales</taxon>
        <taxon>Caryophanaceae</taxon>
        <taxon>Sporosarcina</taxon>
    </lineage>
</organism>
<evidence type="ECO:0000313" key="1">
    <source>
        <dbReference type="EMBL" id="MBE1556316.1"/>
    </source>
</evidence>
<gene>
    <name evidence="1" type="ORF">H4683_003439</name>
</gene>
<name>A0A927MS18_9BACL</name>
<accession>A0A927MS18</accession>
<dbReference type="Proteomes" id="UP000658225">
    <property type="component" value="Unassembled WGS sequence"/>
</dbReference>
<proteinExistence type="predicted"/>
<dbReference type="AlphaFoldDB" id="A0A927MS18"/>